<keyword evidence="1" id="KW-1133">Transmembrane helix</keyword>
<dbReference type="AlphaFoldDB" id="A0AB35SCM9"/>
<gene>
    <name evidence="2" type="ORF">RS890_06180</name>
</gene>
<dbReference type="RefSeq" id="WP_115769985.1">
    <property type="nucleotide sequence ID" value="NZ_CACRSV010000026.1"/>
</dbReference>
<keyword evidence="1" id="KW-0472">Membrane</keyword>
<feature type="transmembrane region" description="Helical" evidence="1">
    <location>
        <begin position="173"/>
        <end position="192"/>
    </location>
</feature>
<name>A0AB35SCM9_BIFLN</name>
<evidence type="ECO:0000313" key="3">
    <source>
        <dbReference type="Proteomes" id="UP001277803"/>
    </source>
</evidence>
<reference evidence="2" key="1">
    <citation type="submission" date="2023-10" db="EMBL/GenBank/DDBJ databases">
        <title>Rapid discrimination of Bifidobacterium longum Subspecies based on MALDI-TOF MS and Machine Learning.</title>
        <authorList>
            <person name="Chen J."/>
        </authorList>
    </citation>
    <scope>NUCLEOTIDE SEQUENCE</scope>
    <source>
        <strain evidence="2">YGMCC0039</strain>
    </source>
</reference>
<organism evidence="2 3">
    <name type="scientific">Bifidobacterium longum</name>
    <dbReference type="NCBI Taxonomy" id="216816"/>
    <lineage>
        <taxon>Bacteria</taxon>
        <taxon>Bacillati</taxon>
        <taxon>Actinomycetota</taxon>
        <taxon>Actinomycetes</taxon>
        <taxon>Bifidobacteriales</taxon>
        <taxon>Bifidobacteriaceae</taxon>
        <taxon>Bifidobacterium</taxon>
    </lineage>
</organism>
<keyword evidence="1" id="KW-0812">Transmembrane</keyword>
<feature type="transmembrane region" description="Helical" evidence="1">
    <location>
        <begin position="149"/>
        <end position="167"/>
    </location>
</feature>
<evidence type="ECO:0000313" key="2">
    <source>
        <dbReference type="EMBL" id="MDW3126676.1"/>
    </source>
</evidence>
<dbReference type="Proteomes" id="UP001277803">
    <property type="component" value="Unassembled WGS sequence"/>
</dbReference>
<protein>
    <recommendedName>
        <fullName evidence="4">DUF308 domain-containing protein</fullName>
    </recommendedName>
</protein>
<feature type="transmembrane region" description="Helical" evidence="1">
    <location>
        <begin position="108"/>
        <end position="128"/>
    </location>
</feature>
<sequence>MVQTIFTKSHIRKAFLALGPVSFIAGVSMTIGGILYENAAVAMAGYIVMLVSTILFSISGFMDSKRRKDGKFAIGGVFPIMDAIWGLLIIILGVLYGVHENDPIEWDAAAIIIAVGVSELLLPALIGIKTLRKYYVDNDSELIGDLAKCFVSLVSWISAAVLLYFGATSRAGSIVMSTLFLGHIYFFAESLFKMLITRPEKGNEADRQEPARKQ</sequence>
<feature type="transmembrane region" description="Helical" evidence="1">
    <location>
        <begin position="42"/>
        <end position="61"/>
    </location>
</feature>
<accession>A0AB35SCM9</accession>
<evidence type="ECO:0000256" key="1">
    <source>
        <dbReference type="SAM" id="Phobius"/>
    </source>
</evidence>
<dbReference type="EMBL" id="JAWLRA010000022">
    <property type="protein sequence ID" value="MDW3126676.1"/>
    <property type="molecule type" value="Genomic_DNA"/>
</dbReference>
<feature type="transmembrane region" description="Helical" evidence="1">
    <location>
        <begin position="14"/>
        <end position="36"/>
    </location>
</feature>
<comment type="caution">
    <text evidence="2">The sequence shown here is derived from an EMBL/GenBank/DDBJ whole genome shotgun (WGS) entry which is preliminary data.</text>
</comment>
<feature type="transmembrane region" description="Helical" evidence="1">
    <location>
        <begin position="73"/>
        <end position="96"/>
    </location>
</feature>
<proteinExistence type="predicted"/>
<evidence type="ECO:0008006" key="4">
    <source>
        <dbReference type="Google" id="ProtNLM"/>
    </source>
</evidence>